<dbReference type="EMBL" id="LYOR01000002">
    <property type="protein sequence ID" value="OFV66566.1"/>
    <property type="molecule type" value="Genomic_DNA"/>
</dbReference>
<protein>
    <submittedName>
        <fullName evidence="1">Uncharacterized protein</fullName>
    </submittedName>
</protein>
<reference evidence="1" key="1">
    <citation type="submission" date="2016-05" db="EMBL/GenBank/DDBJ databases">
        <title>Microbial consortia oxidize butane by reversing methanogenesis.</title>
        <authorList>
            <person name="Laso-Perez R."/>
            <person name="Richter M."/>
            <person name="Wegener G."/>
            <person name="Musat F."/>
        </authorList>
    </citation>
    <scope>NUCLEOTIDE SEQUENCE [LARGE SCALE GENOMIC DNA]</scope>
    <source>
        <strain evidence="1">BOX1</strain>
    </source>
</reference>
<evidence type="ECO:0000313" key="1">
    <source>
        <dbReference type="EMBL" id="OFV66566.1"/>
    </source>
</evidence>
<dbReference type="Proteomes" id="UP000185779">
    <property type="component" value="Unassembled WGS sequence"/>
</dbReference>
<name>A0A1F2P7K2_9EURY</name>
<gene>
    <name evidence="1" type="ORF">SBU_000533</name>
</gene>
<evidence type="ECO:0000313" key="2">
    <source>
        <dbReference type="Proteomes" id="UP000185779"/>
    </source>
</evidence>
<sequence length="80" mass="9065">MGLTQEITGIKQPDITEKSSDKTKRWFYCSCIMVLIHNCCIEHITLSSRMKKIHGTAGVPLRCTGMLEVAWVITRIQIIS</sequence>
<organism evidence="1 2">
    <name type="scientific">Candidatus Syntropharchaeum butanivorans</name>
    <dbReference type="NCBI Taxonomy" id="1839936"/>
    <lineage>
        <taxon>Archaea</taxon>
        <taxon>Methanobacteriati</taxon>
        <taxon>Methanobacteriota</taxon>
        <taxon>Stenosarchaea group</taxon>
        <taxon>Methanomicrobia</taxon>
        <taxon>Methanosarcinales</taxon>
        <taxon>ANME-2 cluster</taxon>
        <taxon>Candidatus Syntropharchaeum</taxon>
    </lineage>
</organism>
<dbReference type="AlphaFoldDB" id="A0A1F2P7K2"/>
<proteinExistence type="predicted"/>
<dbReference type="STRING" id="1839936.SBU_000533"/>
<comment type="caution">
    <text evidence="1">The sequence shown here is derived from an EMBL/GenBank/DDBJ whole genome shotgun (WGS) entry which is preliminary data.</text>
</comment>
<keyword evidence="2" id="KW-1185">Reference proteome</keyword>
<accession>A0A1F2P7K2</accession>